<evidence type="ECO:0000313" key="3">
    <source>
        <dbReference type="Proteomes" id="UP000271098"/>
    </source>
</evidence>
<organism evidence="4">
    <name type="scientific">Gongylonema pulchrum</name>
    <dbReference type="NCBI Taxonomy" id="637853"/>
    <lineage>
        <taxon>Eukaryota</taxon>
        <taxon>Metazoa</taxon>
        <taxon>Ecdysozoa</taxon>
        <taxon>Nematoda</taxon>
        <taxon>Chromadorea</taxon>
        <taxon>Rhabditida</taxon>
        <taxon>Spirurina</taxon>
        <taxon>Spiruromorpha</taxon>
        <taxon>Spiruroidea</taxon>
        <taxon>Gongylonematidae</taxon>
        <taxon>Gongylonema</taxon>
    </lineage>
</organism>
<protein>
    <submittedName>
        <fullName evidence="4">Secreted protein</fullName>
    </submittedName>
</protein>
<keyword evidence="1" id="KW-0472">Membrane</keyword>
<keyword evidence="3" id="KW-1185">Reference proteome</keyword>
<evidence type="ECO:0000313" key="4">
    <source>
        <dbReference type="WBParaSite" id="GPUH_0002020401-mRNA-1"/>
    </source>
</evidence>
<proteinExistence type="predicted"/>
<reference evidence="2 3" key="2">
    <citation type="submission" date="2018-11" db="EMBL/GenBank/DDBJ databases">
        <authorList>
            <consortium name="Pathogen Informatics"/>
        </authorList>
    </citation>
    <scope>NUCLEOTIDE SEQUENCE [LARGE SCALE GENOMIC DNA]</scope>
</reference>
<dbReference type="EMBL" id="UYRT01089924">
    <property type="protein sequence ID" value="VDN35466.1"/>
    <property type="molecule type" value="Genomic_DNA"/>
</dbReference>
<dbReference type="Proteomes" id="UP000271098">
    <property type="component" value="Unassembled WGS sequence"/>
</dbReference>
<keyword evidence="1" id="KW-0812">Transmembrane</keyword>
<name>A0A183EGT8_9BILA</name>
<gene>
    <name evidence="2" type="ORF">GPUH_LOCUS20179</name>
</gene>
<accession>A0A183EGT8</accession>
<reference evidence="4" key="1">
    <citation type="submission" date="2016-06" db="UniProtKB">
        <authorList>
            <consortium name="WormBaseParasite"/>
        </authorList>
    </citation>
    <scope>IDENTIFICATION</scope>
</reference>
<dbReference type="AlphaFoldDB" id="A0A183EGT8"/>
<feature type="transmembrane region" description="Helical" evidence="1">
    <location>
        <begin position="28"/>
        <end position="54"/>
    </location>
</feature>
<dbReference type="WBParaSite" id="GPUH_0002020401-mRNA-1">
    <property type="protein sequence ID" value="GPUH_0002020401-mRNA-1"/>
    <property type="gene ID" value="GPUH_0002020401"/>
</dbReference>
<evidence type="ECO:0000313" key="2">
    <source>
        <dbReference type="EMBL" id="VDN35466.1"/>
    </source>
</evidence>
<evidence type="ECO:0000256" key="1">
    <source>
        <dbReference type="SAM" id="Phobius"/>
    </source>
</evidence>
<keyword evidence="1" id="KW-1133">Transmembrane helix</keyword>
<sequence>MCLLALYVKCWGETTVKCSCYRSQGSQYLFSFFFCFATAAIPLTVAGGNVFVVLKLAITMELMYYESLVWRVSLTRYCSA</sequence>